<dbReference type="SUPFAM" id="SSF50998">
    <property type="entry name" value="Quinoprotein alcohol dehydrogenase-like"/>
    <property type="match status" value="1"/>
</dbReference>
<evidence type="ECO:0000313" key="2">
    <source>
        <dbReference type="EMBL" id="RGS00001.1"/>
    </source>
</evidence>
<keyword evidence="3" id="KW-1185">Reference proteome</keyword>
<dbReference type="Pfam" id="PF07494">
    <property type="entry name" value="Reg_prop"/>
    <property type="match status" value="2"/>
</dbReference>
<dbReference type="GO" id="GO:0000155">
    <property type="term" value="F:phosphorelay sensor kinase activity"/>
    <property type="evidence" value="ECO:0007669"/>
    <property type="project" value="TreeGrafter"/>
</dbReference>
<dbReference type="Proteomes" id="UP000285864">
    <property type="component" value="Unassembled WGS sequence"/>
</dbReference>
<accession>A0A412GYI9</accession>
<comment type="caution">
    <text evidence="2">The sequence shown here is derived from an EMBL/GenBank/DDBJ whole genome shotgun (WGS) entry which is preliminary data.</text>
</comment>
<dbReference type="InterPro" id="IPR015943">
    <property type="entry name" value="WD40/YVTN_repeat-like_dom_sf"/>
</dbReference>
<dbReference type="EMBL" id="QRUU01000003">
    <property type="protein sequence ID" value="RGS00001.1"/>
    <property type="molecule type" value="Genomic_DNA"/>
</dbReference>
<organism evidence="2 3">
    <name type="scientific">Phocaeicola coprocola</name>
    <dbReference type="NCBI Taxonomy" id="310298"/>
    <lineage>
        <taxon>Bacteria</taxon>
        <taxon>Pseudomonadati</taxon>
        <taxon>Bacteroidota</taxon>
        <taxon>Bacteroidia</taxon>
        <taxon>Bacteroidales</taxon>
        <taxon>Bacteroidaceae</taxon>
        <taxon>Phocaeicola</taxon>
    </lineage>
</organism>
<protein>
    <recommendedName>
        <fullName evidence="4">Hybrid sensor histidine kinase/response regulator</fullName>
    </recommendedName>
</protein>
<dbReference type="PANTHER" id="PTHR43547">
    <property type="entry name" value="TWO-COMPONENT HISTIDINE KINASE"/>
    <property type="match status" value="1"/>
</dbReference>
<gene>
    <name evidence="2" type="ORF">DWY20_01505</name>
</gene>
<proteinExistence type="predicted"/>
<keyword evidence="1" id="KW-0597">Phosphoprotein</keyword>
<evidence type="ECO:0000256" key="1">
    <source>
        <dbReference type="ARBA" id="ARBA00022553"/>
    </source>
</evidence>
<evidence type="ECO:0008006" key="4">
    <source>
        <dbReference type="Google" id="ProtNLM"/>
    </source>
</evidence>
<dbReference type="InterPro" id="IPR011110">
    <property type="entry name" value="Reg_prop"/>
</dbReference>
<evidence type="ECO:0000313" key="3">
    <source>
        <dbReference type="Proteomes" id="UP000285864"/>
    </source>
</evidence>
<dbReference type="PANTHER" id="PTHR43547:SF2">
    <property type="entry name" value="HYBRID SIGNAL TRANSDUCTION HISTIDINE KINASE C"/>
    <property type="match status" value="1"/>
</dbReference>
<name>A0A412GYI9_9BACT</name>
<reference evidence="2 3" key="1">
    <citation type="submission" date="2018-08" db="EMBL/GenBank/DDBJ databases">
        <title>A genome reference for cultivated species of the human gut microbiota.</title>
        <authorList>
            <person name="Zou Y."/>
            <person name="Xue W."/>
            <person name="Luo G."/>
        </authorList>
    </citation>
    <scope>NUCLEOTIDE SEQUENCE [LARGE SCALE GENOMIC DNA]</scope>
    <source>
        <strain evidence="2 3">AF24-2</strain>
    </source>
</reference>
<dbReference type="AlphaFoldDB" id="A0A412GYI9"/>
<dbReference type="SUPFAM" id="SSF63829">
    <property type="entry name" value="Calcium-dependent phosphotriesterase"/>
    <property type="match status" value="1"/>
</dbReference>
<dbReference type="Gene3D" id="2.130.10.10">
    <property type="entry name" value="YVTN repeat-like/Quinoprotein amine dehydrogenase"/>
    <property type="match status" value="3"/>
</dbReference>
<dbReference type="InterPro" id="IPR011047">
    <property type="entry name" value="Quinoprotein_ADH-like_sf"/>
</dbReference>
<sequence>MFNFNLSVKIYRSIVYMVRTFIFTISLLLILSGIPHRLLALDDYSLVQISYTQGLSNSAVLSLYRDDQGVMWFGTYDGLNGYNGKKMEVFRTDVPLGKPLLNNSIYDIDAADNNHLWISTLVGVNRFSLKKRQVVGTYQVFKEEFQLFSNRKGDTWVVDKGHIYYYSSQKDSFVEAAPNKLQSIDKNLYLVDGQGALWQFLQKTSQICCYQIRPDGGLATEVTSLHSKAIIFTFSQGGLLNFVDEDYDLFLYDLEKRRKIYIRNIGMLIEQYGKLKGIVSFHDDIILGFEQNGLIKLDAITHYKESVIDNSFRIFSIYKDPVQDIIWVGTDGQGVFAYSSKKEMAVQLMFSQLQNKITRQVRSIYTDTLENLWFGTKGDGLVKVEKYQDNIRNGLDWQNITVYFPGKKARLMNYECPLSEFQVFGIAASRYKNGFWLGSAENPALSFYDYLRDMIYPVKGDISMIQKVHQIYEENDSILWMTTSGTGLCRVLVKYLPDGTFEATHVKQFAFKEGKKDINDFFPMYVEGDSVMWLGSRGMGLIRFNFHTEAYKVYLLGGKDKFAINDILAICPDNNRLYLGTVSGLVQLEFDQRNNPVVFCIGKEQGFLNDMIHGILKDENGFLWLSTNKGLVKYNPTNHAFHTFYYTNGLQIGEFSDDAFYQCAQTGDLFFGGTDGILFLEKERMNKVENQSSISFYGLEIGGGTCQLL</sequence>